<sequence>MSSTVNVKFIEFGGVGLDLRHLNYSVSSVGADNREYIIFLNVNKAFYINFNIVCDMSLETLTHYIYENVKYTIDGELQQICKINYEHFIINEHDKNKSIVIEYGPGARIIVAETIRPNEKYNQRVSGYIDFENRHESMKQLGATKPTTMTVQERSDYDRRCEIELLKYT</sequence>
<name>A0AAE6R6T9_9ABAC</name>
<dbReference type="InterPro" id="IPR009264">
    <property type="entry name" value="AcMNPV_Orf57"/>
</dbReference>
<protein>
    <submittedName>
        <fullName evidence="1">Ac57</fullName>
    </submittedName>
</protein>
<gene>
    <name evidence="1" type="primary">ac57</name>
    <name evidence="1" type="ORF">Eudi_ORF35</name>
</gene>
<keyword evidence="2" id="KW-1185">Reference proteome</keyword>
<dbReference type="Proteomes" id="UP000830275">
    <property type="component" value="Segment"/>
</dbReference>
<dbReference type="Pfam" id="PF06033">
    <property type="entry name" value="DUF918"/>
    <property type="match status" value="1"/>
</dbReference>
<proteinExistence type="predicted"/>
<evidence type="ECO:0000313" key="2">
    <source>
        <dbReference type="Proteomes" id="UP000830275"/>
    </source>
</evidence>
<organism evidence="1 2">
    <name type="scientific">Artaxa digramma nucleopolyhedrovirus</name>
    <dbReference type="NCBI Taxonomy" id="3070910"/>
    <lineage>
        <taxon>Viruses</taxon>
        <taxon>Viruses incertae sedis</taxon>
        <taxon>Naldaviricetes</taxon>
        <taxon>Lefavirales</taxon>
        <taxon>Baculoviridae</taxon>
        <taxon>Alphabaculovirus</taxon>
        <taxon>Alphabaculovirus ardigrammae</taxon>
    </lineage>
</organism>
<evidence type="ECO:0000313" key="1">
    <source>
        <dbReference type="EMBL" id="QHB21694.1"/>
    </source>
</evidence>
<reference evidence="1 2" key="1">
    <citation type="journal article" date="2019" name="Viruses">
        <title>Genome Analysis of a Novel Clade II.b Alphabaculovirus Obtained from Artaxa digramma.</title>
        <authorList>
            <person name="Li J."/>
            <person name="Duan X."/>
            <person name="Wang Q."/>
            <person name="Zhang L."/>
            <person name="Deng F."/>
            <person name="Wang H."/>
            <person name="Hu Z."/>
            <person name="Wang M."/>
            <person name="Wang J."/>
        </authorList>
    </citation>
    <scope>NUCLEOTIDE SEQUENCE [LARGE SCALE GENOMIC DNA]</scope>
    <source>
        <strain evidence="1 2">424</strain>
    </source>
</reference>
<accession>A0AAE6R6T9</accession>
<dbReference type="EMBL" id="MN233792">
    <property type="protein sequence ID" value="QHB21694.1"/>
    <property type="molecule type" value="Genomic_DNA"/>
</dbReference>